<gene>
    <name evidence="5" type="ORF">FPZ52_13310</name>
</gene>
<keyword evidence="1" id="KW-0560">Oxidoreductase</keyword>
<dbReference type="PRINTS" id="PR00084">
    <property type="entry name" value="MTLDHDRGNASE"/>
</dbReference>
<dbReference type="SUPFAM" id="SSF48179">
    <property type="entry name" value="6-phosphogluconate dehydrogenase C-terminal domain-like"/>
    <property type="match status" value="1"/>
</dbReference>
<sequence>MDRLTAKTQASGAARLPDYAPEDRGCGIVHLGLGAFHKAHQAVYTDDALARDGGDWRVIGVSLRRPNAANELTPQDGRYTLIESGAEGTAFRVIGSIARALTLQDDRLAVLDALTSPQTRIVSTTVTEKAYGIDRETGGVSPAHPAIAKDLANPDAPQSVVGLIAWALKQRKSLGVPAFTVLCCDNLPENGRMLRAVVLDYTRRAFPEVAAHITTDVAFPSTMVDRITPAASDETRDQVRKKLGFEDHAAIEAESFRQWVIEDSFPMGRPKWEAGGAVFVDDVEPYEQMKLRMLNGTHSMLAYSGFLAGHRYVRDVMQDDALTVLVRRHLEAAAGTLRPLPAVDFGDYAASLEMRFRNPHLAHETYQIAMDGTEKLPQRVVGPALEVMNGSKDPSPFAFAVAAWMRYVLGVDEAGTAYDIRDPRQEDIVRRLAGRTETADIVEQLLAMDEVFPGELAQCRAWRHLVTGYLHIMLSEGMRAAIKREAERV</sequence>
<keyword evidence="6" id="KW-1185">Reference proteome</keyword>
<dbReference type="InterPro" id="IPR013131">
    <property type="entry name" value="Mannitol_DH_N"/>
</dbReference>
<dbReference type="Proteomes" id="UP000318483">
    <property type="component" value="Plasmid unnamed1"/>
</dbReference>
<dbReference type="Pfam" id="PF08125">
    <property type="entry name" value="Mannitol_dh_C"/>
    <property type="match status" value="1"/>
</dbReference>
<name>A0A5B8IB82_9RHOB</name>
<dbReference type="Pfam" id="PF01232">
    <property type="entry name" value="Mannitol_dh"/>
    <property type="match status" value="1"/>
</dbReference>
<keyword evidence="2" id="KW-0520">NAD</keyword>
<dbReference type="GO" id="GO:0016616">
    <property type="term" value="F:oxidoreductase activity, acting on the CH-OH group of donors, NAD or NADP as acceptor"/>
    <property type="evidence" value="ECO:0007669"/>
    <property type="project" value="TreeGrafter"/>
</dbReference>
<protein>
    <submittedName>
        <fullName evidence="5">Mannitol dehydrogenase family protein</fullName>
    </submittedName>
</protein>
<evidence type="ECO:0000259" key="3">
    <source>
        <dbReference type="Pfam" id="PF01232"/>
    </source>
</evidence>
<dbReference type="EMBL" id="CP042262">
    <property type="protein sequence ID" value="QDY70656.1"/>
    <property type="molecule type" value="Genomic_DNA"/>
</dbReference>
<dbReference type="PANTHER" id="PTHR43362">
    <property type="entry name" value="MANNITOL DEHYDROGENASE DSF1-RELATED"/>
    <property type="match status" value="1"/>
</dbReference>
<evidence type="ECO:0000313" key="5">
    <source>
        <dbReference type="EMBL" id="QDY70656.1"/>
    </source>
</evidence>
<dbReference type="OrthoDB" id="271711at2"/>
<dbReference type="InterPro" id="IPR013328">
    <property type="entry name" value="6PGD_dom2"/>
</dbReference>
<evidence type="ECO:0000256" key="2">
    <source>
        <dbReference type="ARBA" id="ARBA00023027"/>
    </source>
</evidence>
<dbReference type="Gene3D" id="1.10.1040.10">
    <property type="entry name" value="N-(1-d-carboxylethyl)-l-norvaline Dehydrogenase, domain 2"/>
    <property type="match status" value="1"/>
</dbReference>
<evidence type="ECO:0000313" key="6">
    <source>
        <dbReference type="Proteomes" id="UP000318483"/>
    </source>
</evidence>
<dbReference type="PANTHER" id="PTHR43362:SF1">
    <property type="entry name" value="MANNITOL DEHYDROGENASE 2-RELATED"/>
    <property type="match status" value="1"/>
</dbReference>
<dbReference type="KEGG" id="lit:FPZ52_13310"/>
<dbReference type="InterPro" id="IPR008927">
    <property type="entry name" value="6-PGluconate_DH-like_C_sf"/>
</dbReference>
<dbReference type="InterPro" id="IPR000669">
    <property type="entry name" value="Mannitol_DH"/>
</dbReference>
<dbReference type="InterPro" id="IPR036291">
    <property type="entry name" value="NAD(P)-bd_dom_sf"/>
</dbReference>
<dbReference type="RefSeq" id="WP_146366072.1">
    <property type="nucleotide sequence ID" value="NZ_CP042262.1"/>
</dbReference>
<evidence type="ECO:0000256" key="1">
    <source>
        <dbReference type="ARBA" id="ARBA00023002"/>
    </source>
</evidence>
<accession>A0A5B8IB82</accession>
<feature type="domain" description="Mannitol dehydrogenase C-terminal" evidence="4">
    <location>
        <begin position="282"/>
        <end position="460"/>
    </location>
</feature>
<dbReference type="InterPro" id="IPR013118">
    <property type="entry name" value="Mannitol_DH_C"/>
</dbReference>
<feature type="domain" description="Mannitol dehydrogenase N-terminal" evidence="3">
    <location>
        <begin position="27"/>
        <end position="273"/>
    </location>
</feature>
<dbReference type="AlphaFoldDB" id="A0A5B8IB82"/>
<dbReference type="PROSITE" id="PS00974">
    <property type="entry name" value="MANNITOL_DHGENASE"/>
    <property type="match status" value="1"/>
</dbReference>
<proteinExistence type="predicted"/>
<geneLocation type="plasmid" evidence="5 6">
    <name>unnamed1</name>
</geneLocation>
<dbReference type="InterPro" id="IPR050988">
    <property type="entry name" value="Mannitol_DH/Oxidoreductase"/>
</dbReference>
<dbReference type="SUPFAM" id="SSF51735">
    <property type="entry name" value="NAD(P)-binding Rossmann-fold domains"/>
    <property type="match status" value="1"/>
</dbReference>
<dbReference type="Gene3D" id="3.40.50.720">
    <property type="entry name" value="NAD(P)-binding Rossmann-like Domain"/>
    <property type="match status" value="1"/>
</dbReference>
<dbReference type="InterPro" id="IPR023027">
    <property type="entry name" value="Mannitol_DH_CS"/>
</dbReference>
<dbReference type="GO" id="GO:0019594">
    <property type="term" value="P:mannitol metabolic process"/>
    <property type="evidence" value="ECO:0007669"/>
    <property type="project" value="InterPro"/>
</dbReference>
<organism evidence="5 6">
    <name type="scientific">Qingshengfaniella alkalisoli</name>
    <dbReference type="NCBI Taxonomy" id="2599296"/>
    <lineage>
        <taxon>Bacteria</taxon>
        <taxon>Pseudomonadati</taxon>
        <taxon>Pseudomonadota</taxon>
        <taxon>Alphaproteobacteria</taxon>
        <taxon>Rhodobacterales</taxon>
        <taxon>Paracoccaceae</taxon>
        <taxon>Qingshengfaniella</taxon>
    </lineage>
</organism>
<reference evidence="5 6" key="1">
    <citation type="submission" date="2019-07" db="EMBL/GenBank/DDBJ databases">
        <title>Litoreibacter alkalisoli sp. nov., isolated from saline-alkaline soil.</title>
        <authorList>
            <person name="Wang S."/>
            <person name="Xu L."/>
            <person name="Xing Y.-T."/>
            <person name="Sun J.-Q."/>
        </authorList>
    </citation>
    <scope>NUCLEOTIDE SEQUENCE [LARGE SCALE GENOMIC DNA]</scope>
    <source>
        <strain evidence="5 6">LN3S51</strain>
        <plasmid evidence="5 6">unnamed1</plasmid>
    </source>
</reference>
<keyword evidence="5" id="KW-0614">Plasmid</keyword>
<evidence type="ECO:0000259" key="4">
    <source>
        <dbReference type="Pfam" id="PF08125"/>
    </source>
</evidence>